<gene>
    <name evidence="8" type="ORF">E6W39_18465</name>
</gene>
<evidence type="ECO:0000259" key="6">
    <source>
        <dbReference type="Pfam" id="PF04542"/>
    </source>
</evidence>
<evidence type="ECO:0000256" key="1">
    <source>
        <dbReference type="ARBA" id="ARBA00010641"/>
    </source>
</evidence>
<comment type="similarity">
    <text evidence="1">Belongs to the sigma-70 factor family. ECF subfamily.</text>
</comment>
<evidence type="ECO:0000256" key="5">
    <source>
        <dbReference type="ARBA" id="ARBA00023163"/>
    </source>
</evidence>
<dbReference type="Pfam" id="PF04542">
    <property type="entry name" value="Sigma70_r2"/>
    <property type="match status" value="1"/>
</dbReference>
<dbReference type="EMBL" id="VIGB01000003">
    <property type="protein sequence ID" value="TQF03849.1"/>
    <property type="molecule type" value="Genomic_DNA"/>
</dbReference>
<evidence type="ECO:0000313" key="9">
    <source>
        <dbReference type="Proteomes" id="UP000319103"/>
    </source>
</evidence>
<dbReference type="InterPro" id="IPR039425">
    <property type="entry name" value="RNA_pol_sigma-70-like"/>
</dbReference>
<comment type="caution">
    <text evidence="8">The sequence shown here is derived from an EMBL/GenBank/DDBJ whole genome shotgun (WGS) entry which is preliminary data.</text>
</comment>
<dbReference type="InterPro" id="IPR036388">
    <property type="entry name" value="WH-like_DNA-bd_sf"/>
</dbReference>
<dbReference type="SUPFAM" id="SSF88946">
    <property type="entry name" value="Sigma2 domain of RNA polymerase sigma factors"/>
    <property type="match status" value="1"/>
</dbReference>
<dbReference type="Proteomes" id="UP000319103">
    <property type="component" value="Unassembled WGS sequence"/>
</dbReference>
<dbReference type="PANTHER" id="PTHR43133:SF50">
    <property type="entry name" value="ECF RNA POLYMERASE SIGMA FACTOR SIGM"/>
    <property type="match status" value="1"/>
</dbReference>
<organism evidence="8 9">
    <name type="scientific">Kitasatospora acidiphila</name>
    <dbReference type="NCBI Taxonomy" id="2567942"/>
    <lineage>
        <taxon>Bacteria</taxon>
        <taxon>Bacillati</taxon>
        <taxon>Actinomycetota</taxon>
        <taxon>Actinomycetes</taxon>
        <taxon>Kitasatosporales</taxon>
        <taxon>Streptomycetaceae</taxon>
        <taxon>Kitasatospora</taxon>
    </lineage>
</organism>
<feature type="domain" description="RNA polymerase sigma factor 70 region 4 type 2" evidence="7">
    <location>
        <begin position="108"/>
        <end position="158"/>
    </location>
</feature>
<dbReference type="AlphaFoldDB" id="A0A540W490"/>
<dbReference type="InterPro" id="IPR014325">
    <property type="entry name" value="RNA_pol_sigma-E_actinobac"/>
</dbReference>
<dbReference type="PANTHER" id="PTHR43133">
    <property type="entry name" value="RNA POLYMERASE ECF-TYPE SIGMA FACTO"/>
    <property type="match status" value="1"/>
</dbReference>
<keyword evidence="4" id="KW-0238">DNA-binding</keyword>
<dbReference type="RefSeq" id="WP_141634455.1">
    <property type="nucleotide sequence ID" value="NZ_VIGB01000003.1"/>
</dbReference>
<accession>A0A540W490</accession>
<dbReference type="InterPro" id="IPR013249">
    <property type="entry name" value="RNA_pol_sigma70_r4_t2"/>
</dbReference>
<reference evidence="8 9" key="1">
    <citation type="submission" date="2019-06" db="EMBL/GenBank/DDBJ databases">
        <title>Description of Kitasatospora acidophila sp. nov. isolated from pine grove soil, and reclassification of Streptomyces novaecaesareae to Kitasatospora novaeceasareae comb. nov.</title>
        <authorList>
            <person name="Kim M.J."/>
        </authorList>
    </citation>
    <scope>NUCLEOTIDE SEQUENCE [LARGE SCALE GENOMIC DNA]</scope>
    <source>
        <strain evidence="8 9">MMS16-CNU292</strain>
    </source>
</reference>
<dbReference type="InterPro" id="IPR013324">
    <property type="entry name" value="RNA_pol_sigma_r3/r4-like"/>
</dbReference>
<dbReference type="InterPro" id="IPR014284">
    <property type="entry name" value="RNA_pol_sigma-70_dom"/>
</dbReference>
<evidence type="ECO:0000256" key="3">
    <source>
        <dbReference type="ARBA" id="ARBA00023082"/>
    </source>
</evidence>
<feature type="domain" description="RNA polymerase sigma-70 region 2" evidence="6">
    <location>
        <begin position="16"/>
        <end position="82"/>
    </location>
</feature>
<dbReference type="InterPro" id="IPR013325">
    <property type="entry name" value="RNA_pol_sigma_r2"/>
</dbReference>
<dbReference type="Pfam" id="PF08281">
    <property type="entry name" value="Sigma70_r4_2"/>
    <property type="match status" value="1"/>
</dbReference>
<evidence type="ECO:0000256" key="2">
    <source>
        <dbReference type="ARBA" id="ARBA00023015"/>
    </source>
</evidence>
<dbReference type="GO" id="GO:0006352">
    <property type="term" value="P:DNA-templated transcription initiation"/>
    <property type="evidence" value="ECO:0007669"/>
    <property type="project" value="InterPro"/>
</dbReference>
<sequence length="171" mass="19623">MGSWQRAERLDFVEFVQQRSAALFRTAYVLTGHQQVAEDLVQEALEKACRRWRRIAATDSPEAYVRRILVNLANDRWRRAKRAGERFEVPERADPHDSYRQVELRDGLVRALHALPIGMRTVVVLHYLHDQGPDEIAETLGITASSVRSQLSRGVAKLRMSEINFPQFEGA</sequence>
<dbReference type="GO" id="GO:0016987">
    <property type="term" value="F:sigma factor activity"/>
    <property type="evidence" value="ECO:0007669"/>
    <property type="project" value="UniProtKB-KW"/>
</dbReference>
<dbReference type="NCBIfam" id="TIGR02983">
    <property type="entry name" value="SigE-fam_strep"/>
    <property type="match status" value="1"/>
</dbReference>
<evidence type="ECO:0000259" key="7">
    <source>
        <dbReference type="Pfam" id="PF08281"/>
    </source>
</evidence>
<evidence type="ECO:0000313" key="8">
    <source>
        <dbReference type="EMBL" id="TQF03849.1"/>
    </source>
</evidence>
<dbReference type="CDD" id="cd06171">
    <property type="entry name" value="Sigma70_r4"/>
    <property type="match status" value="1"/>
</dbReference>
<keyword evidence="3" id="KW-0731">Sigma factor</keyword>
<keyword evidence="2" id="KW-0805">Transcription regulation</keyword>
<dbReference type="OrthoDB" id="3678480at2"/>
<keyword evidence="5" id="KW-0804">Transcription</keyword>
<dbReference type="GO" id="GO:0003677">
    <property type="term" value="F:DNA binding"/>
    <property type="evidence" value="ECO:0007669"/>
    <property type="project" value="UniProtKB-KW"/>
</dbReference>
<name>A0A540W490_9ACTN</name>
<evidence type="ECO:0000256" key="4">
    <source>
        <dbReference type="ARBA" id="ARBA00023125"/>
    </source>
</evidence>
<dbReference type="Gene3D" id="1.10.10.10">
    <property type="entry name" value="Winged helix-like DNA-binding domain superfamily/Winged helix DNA-binding domain"/>
    <property type="match status" value="1"/>
</dbReference>
<keyword evidence="9" id="KW-1185">Reference proteome</keyword>
<dbReference type="InterPro" id="IPR007627">
    <property type="entry name" value="RNA_pol_sigma70_r2"/>
</dbReference>
<protein>
    <submittedName>
        <fullName evidence="8">SigE family RNA polymerase sigma factor</fullName>
    </submittedName>
</protein>
<dbReference type="SUPFAM" id="SSF88659">
    <property type="entry name" value="Sigma3 and sigma4 domains of RNA polymerase sigma factors"/>
    <property type="match status" value="1"/>
</dbReference>
<dbReference type="Gene3D" id="1.10.1740.10">
    <property type="match status" value="1"/>
</dbReference>
<proteinExistence type="inferred from homology"/>
<dbReference type="NCBIfam" id="TIGR02937">
    <property type="entry name" value="sigma70-ECF"/>
    <property type="match status" value="1"/>
</dbReference>